<dbReference type="Proteomes" id="UP000053398">
    <property type="component" value="Unassembled WGS sequence"/>
</dbReference>
<gene>
    <name evidence="2" type="ORF">AQJ11_32905</name>
</gene>
<sequence>MKELYAEIGDADGNKDVIRGITPDLANAFIDAVRNTAGVEPPRQAQRFTDLIATIAQTSRVIQHLEAFRELAMVAADETGPYADRKSIAAAAGMPPSRLYRVLDKHGRPRGRKARTAGRDDEK</sequence>
<organism evidence="2 3">
    <name type="scientific">Streptomyces corchorusii</name>
    <name type="common">Streptomyces chibaensis</name>
    <dbReference type="NCBI Taxonomy" id="1903"/>
    <lineage>
        <taxon>Bacteria</taxon>
        <taxon>Bacillati</taxon>
        <taxon>Actinomycetota</taxon>
        <taxon>Actinomycetes</taxon>
        <taxon>Kitasatosporales</taxon>
        <taxon>Streptomycetaceae</taxon>
        <taxon>Streptomyces</taxon>
    </lineage>
</organism>
<reference evidence="2 3" key="1">
    <citation type="submission" date="2015-10" db="EMBL/GenBank/DDBJ databases">
        <title>Draft genome sequence of Streptomyces corchorusii DSM 40340, type strain for the species Streptomyces corchorusii.</title>
        <authorList>
            <person name="Ruckert C."/>
            <person name="Winkler A."/>
            <person name="Kalinowski J."/>
            <person name="Kampfer P."/>
            <person name="Glaeser S."/>
        </authorList>
    </citation>
    <scope>NUCLEOTIDE SEQUENCE [LARGE SCALE GENOMIC DNA]</scope>
    <source>
        <strain evidence="2 3">DSM 40340</strain>
    </source>
</reference>
<name>A0A101PVR1_STRCK</name>
<accession>A0A101PVR1</accession>
<proteinExistence type="predicted"/>
<dbReference type="EMBL" id="LMWP01000042">
    <property type="protein sequence ID" value="KUN18608.1"/>
    <property type="molecule type" value="Genomic_DNA"/>
</dbReference>
<evidence type="ECO:0000313" key="3">
    <source>
        <dbReference type="Proteomes" id="UP000053398"/>
    </source>
</evidence>
<keyword evidence="3" id="KW-1185">Reference proteome</keyword>
<dbReference type="AlphaFoldDB" id="A0A101PVR1"/>
<evidence type="ECO:0000313" key="2">
    <source>
        <dbReference type="EMBL" id="KUN18608.1"/>
    </source>
</evidence>
<protein>
    <submittedName>
        <fullName evidence="2">Uncharacterized protein</fullName>
    </submittedName>
</protein>
<evidence type="ECO:0000256" key="1">
    <source>
        <dbReference type="SAM" id="MobiDB-lite"/>
    </source>
</evidence>
<feature type="region of interest" description="Disordered" evidence="1">
    <location>
        <begin position="99"/>
        <end position="123"/>
    </location>
</feature>
<dbReference type="RefSeq" id="WP_059265607.1">
    <property type="nucleotide sequence ID" value="NZ_KQ948365.1"/>
</dbReference>
<comment type="caution">
    <text evidence="2">The sequence shown here is derived from an EMBL/GenBank/DDBJ whole genome shotgun (WGS) entry which is preliminary data.</text>
</comment>
<feature type="compositionally biased region" description="Basic residues" evidence="1">
    <location>
        <begin position="107"/>
        <end position="116"/>
    </location>
</feature>